<name>A0A6V7X8I2_MELEN</name>
<reference evidence="1 2" key="1">
    <citation type="submission" date="2020-08" db="EMBL/GenBank/DDBJ databases">
        <authorList>
            <person name="Koutsovoulos G."/>
            <person name="Danchin GJ E."/>
        </authorList>
    </citation>
    <scope>NUCLEOTIDE SEQUENCE [LARGE SCALE GENOMIC DNA]</scope>
</reference>
<organism evidence="1 2">
    <name type="scientific">Meloidogyne enterolobii</name>
    <name type="common">Root-knot nematode worm</name>
    <name type="synonym">Meloidogyne mayaguensis</name>
    <dbReference type="NCBI Taxonomy" id="390850"/>
    <lineage>
        <taxon>Eukaryota</taxon>
        <taxon>Metazoa</taxon>
        <taxon>Ecdysozoa</taxon>
        <taxon>Nematoda</taxon>
        <taxon>Chromadorea</taxon>
        <taxon>Rhabditida</taxon>
        <taxon>Tylenchina</taxon>
        <taxon>Tylenchomorpha</taxon>
        <taxon>Tylenchoidea</taxon>
        <taxon>Meloidogynidae</taxon>
        <taxon>Meloidogyninae</taxon>
        <taxon>Meloidogyne</taxon>
    </lineage>
</organism>
<accession>A0A6V7X8I2</accession>
<evidence type="ECO:0000313" key="1">
    <source>
        <dbReference type="EMBL" id="CAD2195661.1"/>
    </source>
</evidence>
<evidence type="ECO:0000313" key="2">
    <source>
        <dbReference type="Proteomes" id="UP000580250"/>
    </source>
</evidence>
<dbReference type="AlphaFoldDB" id="A0A6V7X8I2"/>
<dbReference type="EMBL" id="CAJEWN010001235">
    <property type="protein sequence ID" value="CAD2195661.1"/>
    <property type="molecule type" value="Genomic_DNA"/>
</dbReference>
<gene>
    <name evidence="1" type="ORF">MENT_LOCUS48769</name>
</gene>
<dbReference type="Proteomes" id="UP000580250">
    <property type="component" value="Unassembled WGS sequence"/>
</dbReference>
<proteinExistence type="predicted"/>
<protein>
    <submittedName>
        <fullName evidence="1">Uncharacterized protein</fullName>
    </submittedName>
</protein>
<sequence length="58" mass="7317">MIFFFQRFDCWIYTKFIKKCIFLLNIETFKVLKEKTRESIFLKEQVDHLNKKNIFKYT</sequence>
<comment type="caution">
    <text evidence="1">The sequence shown here is derived from an EMBL/GenBank/DDBJ whole genome shotgun (WGS) entry which is preliminary data.</text>
</comment>